<evidence type="ECO:0000256" key="1">
    <source>
        <dbReference type="SAM" id="MobiDB-lite"/>
    </source>
</evidence>
<accession>A0A165GW10</accession>
<protein>
    <recommendedName>
        <fullName evidence="4">cAMP-independent regulatory protein pac2</fullName>
    </recommendedName>
</protein>
<evidence type="ECO:0000313" key="3">
    <source>
        <dbReference type="Proteomes" id="UP000076871"/>
    </source>
</evidence>
<dbReference type="PANTHER" id="PTHR28027">
    <property type="entry name" value="TRANSCRIPTIONAL REGULATOR MIT1"/>
    <property type="match status" value="1"/>
</dbReference>
<dbReference type="Pfam" id="PF09729">
    <property type="entry name" value="Gti1_Pac2"/>
    <property type="match status" value="1"/>
</dbReference>
<feature type="compositionally biased region" description="Low complexity" evidence="1">
    <location>
        <begin position="207"/>
        <end position="218"/>
    </location>
</feature>
<dbReference type="EMBL" id="KV427608">
    <property type="protein sequence ID" value="KZT10902.1"/>
    <property type="molecule type" value="Genomic_DNA"/>
</dbReference>
<evidence type="ECO:0000313" key="2">
    <source>
        <dbReference type="EMBL" id="KZT10902.1"/>
    </source>
</evidence>
<keyword evidence="3" id="KW-1185">Reference proteome</keyword>
<dbReference type="AlphaFoldDB" id="A0A165GW10"/>
<organism evidence="2 3">
    <name type="scientific">Laetiporus sulphureus 93-53</name>
    <dbReference type="NCBI Taxonomy" id="1314785"/>
    <lineage>
        <taxon>Eukaryota</taxon>
        <taxon>Fungi</taxon>
        <taxon>Dikarya</taxon>
        <taxon>Basidiomycota</taxon>
        <taxon>Agaricomycotina</taxon>
        <taxon>Agaricomycetes</taxon>
        <taxon>Polyporales</taxon>
        <taxon>Laetiporus</taxon>
    </lineage>
</organism>
<dbReference type="PANTHER" id="PTHR28027:SF1">
    <property type="entry name" value="CAMP INDEPENDENT REGULATORY PROTEIN (AFU_ORTHOLOGUE AFUA_3G09640)"/>
    <property type="match status" value="1"/>
</dbReference>
<dbReference type="GeneID" id="63823188"/>
<reference evidence="2 3" key="1">
    <citation type="journal article" date="2016" name="Mol. Biol. Evol.">
        <title>Comparative Genomics of Early-Diverging Mushroom-Forming Fungi Provides Insights into the Origins of Lignocellulose Decay Capabilities.</title>
        <authorList>
            <person name="Nagy L.G."/>
            <person name="Riley R."/>
            <person name="Tritt A."/>
            <person name="Adam C."/>
            <person name="Daum C."/>
            <person name="Floudas D."/>
            <person name="Sun H."/>
            <person name="Yadav J.S."/>
            <person name="Pangilinan J."/>
            <person name="Larsson K.H."/>
            <person name="Matsuura K."/>
            <person name="Barry K."/>
            <person name="Labutti K."/>
            <person name="Kuo R."/>
            <person name="Ohm R.A."/>
            <person name="Bhattacharya S.S."/>
            <person name="Shirouzu T."/>
            <person name="Yoshinaga Y."/>
            <person name="Martin F.M."/>
            <person name="Grigoriev I.V."/>
            <person name="Hibbett D.S."/>
        </authorList>
    </citation>
    <scope>NUCLEOTIDE SEQUENCE [LARGE SCALE GENOMIC DNA]</scope>
    <source>
        <strain evidence="2 3">93-53</strain>
    </source>
</reference>
<dbReference type="InterPro" id="IPR018608">
    <property type="entry name" value="Gti1/Pac2"/>
</dbReference>
<dbReference type="InParanoid" id="A0A165GW10"/>
<feature type="region of interest" description="Disordered" evidence="1">
    <location>
        <begin position="183"/>
        <end position="224"/>
    </location>
</feature>
<evidence type="ECO:0008006" key="4">
    <source>
        <dbReference type="Google" id="ProtNLM"/>
    </source>
</evidence>
<dbReference type="OrthoDB" id="5572844at2759"/>
<dbReference type="RefSeq" id="XP_040768642.1">
    <property type="nucleotide sequence ID" value="XM_040906159.1"/>
</dbReference>
<dbReference type="GO" id="GO:0003677">
    <property type="term" value="F:DNA binding"/>
    <property type="evidence" value="ECO:0007669"/>
    <property type="project" value="TreeGrafter"/>
</dbReference>
<name>A0A165GW10_9APHY</name>
<sequence length="276" mass="31316">MQSPTCTRLRIRSVHDAEVVLHAVFLGRLPMIVRRLDDEDRMALTSGCIYVWEERSSNPLEATGQEIQRFTEGRSWGPSRARDDFLIYYEKESQGRPSLLLRNNLIGCSPLVKQTYSVFVHIPGQNPRKWHLNAYYTQDTLEQLRTIDDIPQLSTIEVPPNRYICARMGGARRANRGLTQTQLTTAKDHSRIASSRAANCSPDSERSSSQTPSPDSPSFTVPSPRIRYPVQYVGRTGDIVHFEGRRLAPLEFLENISPKARDPVDDQALKSFSGRM</sequence>
<dbReference type="Proteomes" id="UP000076871">
    <property type="component" value="Unassembled WGS sequence"/>
</dbReference>
<gene>
    <name evidence="2" type="ORF">LAESUDRAFT_693329</name>
</gene>
<proteinExistence type="predicted"/>